<keyword evidence="1" id="KW-0812">Transmembrane</keyword>
<sequence>MNLVKYLDYFQLIYLIILFPVYLYFTINLGFQIYYKKSKIFRNNYFPILFYKGIIDLTTFFVQFFLSRIQKYNVFNSFFLESTYLASVLYFFTGGCYFIMFQISFLTAINRYVAIKKPMKYKEYFKLSLLHFYFFIMTISGIAIGVLSLLFKSTYIKLIEMDRIVAIFLNENNIYFYCAIAICYNLPMLCITTIINCLCLYENRNFFKNNSNNANIKNVESKLFIYSFALLISMISFEIYYIFKFIPVLCKCFSILESIAIQSLSWIIDLMTFGLFIFSLTLSSDLRTLLPFMNKKKGEPFLVAKYMKNNSNNNRSKPNQNASIIQ</sequence>
<dbReference type="SUPFAM" id="SSF81321">
    <property type="entry name" value="Family A G protein-coupled receptor-like"/>
    <property type="match status" value="1"/>
</dbReference>
<dbReference type="Proteomes" id="UP000038045">
    <property type="component" value="Unplaced"/>
</dbReference>
<organism evidence="2 3">
    <name type="scientific">Parastrongyloides trichosuri</name>
    <name type="common">Possum-specific nematode worm</name>
    <dbReference type="NCBI Taxonomy" id="131310"/>
    <lineage>
        <taxon>Eukaryota</taxon>
        <taxon>Metazoa</taxon>
        <taxon>Ecdysozoa</taxon>
        <taxon>Nematoda</taxon>
        <taxon>Chromadorea</taxon>
        <taxon>Rhabditida</taxon>
        <taxon>Tylenchina</taxon>
        <taxon>Panagrolaimomorpha</taxon>
        <taxon>Strongyloidoidea</taxon>
        <taxon>Strongyloididae</taxon>
        <taxon>Parastrongyloides</taxon>
    </lineage>
</organism>
<protein>
    <submittedName>
        <fullName evidence="3">Serpentine receptor class gamma</fullName>
    </submittedName>
</protein>
<name>A0A0N4ZKJ8_PARTI</name>
<reference evidence="3" key="1">
    <citation type="submission" date="2017-02" db="UniProtKB">
        <authorList>
            <consortium name="WormBaseParasite"/>
        </authorList>
    </citation>
    <scope>IDENTIFICATION</scope>
</reference>
<feature type="transmembrane region" description="Helical" evidence="1">
    <location>
        <begin position="12"/>
        <end position="34"/>
    </location>
</feature>
<evidence type="ECO:0000256" key="1">
    <source>
        <dbReference type="SAM" id="Phobius"/>
    </source>
</evidence>
<keyword evidence="1" id="KW-1133">Transmembrane helix</keyword>
<dbReference type="Pfam" id="PF10323">
    <property type="entry name" value="7TM_GPCR_Srv"/>
    <property type="match status" value="1"/>
</dbReference>
<evidence type="ECO:0000313" key="3">
    <source>
        <dbReference type="WBParaSite" id="PTRK_0000863100.1"/>
    </source>
</evidence>
<evidence type="ECO:0000313" key="2">
    <source>
        <dbReference type="Proteomes" id="UP000038045"/>
    </source>
</evidence>
<dbReference type="InterPro" id="IPR019426">
    <property type="entry name" value="7TM_GPCR_serpentine_rcpt_Srv"/>
</dbReference>
<feature type="transmembrane region" description="Helical" evidence="1">
    <location>
        <begin position="86"/>
        <end position="109"/>
    </location>
</feature>
<keyword evidence="2" id="KW-1185">Reference proteome</keyword>
<dbReference type="PANTHER" id="PTHR31748:SF1">
    <property type="entry name" value="SERPENTINE RECEPTOR, CLASS V"/>
    <property type="match status" value="1"/>
</dbReference>
<proteinExistence type="predicted"/>
<accession>A0A0N4ZKJ8</accession>
<dbReference type="PANTHER" id="PTHR31748">
    <property type="entry name" value="SERPENTINE RECEPTOR, CLASS V"/>
    <property type="match status" value="1"/>
</dbReference>
<feature type="transmembrane region" description="Helical" evidence="1">
    <location>
        <begin position="174"/>
        <end position="202"/>
    </location>
</feature>
<keyword evidence="1" id="KW-0472">Membrane</keyword>
<dbReference type="WBParaSite" id="PTRK_0000863100.1">
    <property type="protein sequence ID" value="PTRK_0000863100.1"/>
    <property type="gene ID" value="PTRK_0000863100"/>
</dbReference>
<feature type="transmembrane region" description="Helical" evidence="1">
    <location>
        <begin position="223"/>
        <end position="243"/>
    </location>
</feature>
<feature type="transmembrane region" description="Helical" evidence="1">
    <location>
        <begin position="130"/>
        <end position="151"/>
    </location>
</feature>
<feature type="transmembrane region" description="Helical" evidence="1">
    <location>
        <begin position="263"/>
        <end position="283"/>
    </location>
</feature>
<dbReference type="AlphaFoldDB" id="A0A0N4ZKJ8"/>
<feature type="transmembrane region" description="Helical" evidence="1">
    <location>
        <begin position="46"/>
        <end position="66"/>
    </location>
</feature>